<gene>
    <name evidence="2" type="primary">RvY_18969-1</name>
    <name evidence="2" type="synonym">RvY_18969.1</name>
    <name evidence="2" type="ORF">RvY_18969</name>
</gene>
<feature type="compositionally biased region" description="Polar residues" evidence="1">
    <location>
        <begin position="146"/>
        <end position="159"/>
    </location>
</feature>
<dbReference type="AlphaFoldDB" id="A0A1D1W7Q2"/>
<dbReference type="EMBL" id="BDGG01000022">
    <property type="protein sequence ID" value="GAV09422.1"/>
    <property type="molecule type" value="Genomic_DNA"/>
</dbReference>
<accession>A0A1D1W7Q2</accession>
<organism evidence="2 3">
    <name type="scientific">Ramazzottius varieornatus</name>
    <name type="common">Water bear</name>
    <name type="synonym">Tardigrade</name>
    <dbReference type="NCBI Taxonomy" id="947166"/>
    <lineage>
        <taxon>Eukaryota</taxon>
        <taxon>Metazoa</taxon>
        <taxon>Ecdysozoa</taxon>
        <taxon>Tardigrada</taxon>
        <taxon>Eutardigrada</taxon>
        <taxon>Parachela</taxon>
        <taxon>Hypsibioidea</taxon>
        <taxon>Ramazzottiidae</taxon>
        <taxon>Ramazzottius</taxon>
    </lineage>
</organism>
<evidence type="ECO:0000313" key="2">
    <source>
        <dbReference type="EMBL" id="GAV09422.1"/>
    </source>
</evidence>
<evidence type="ECO:0000313" key="3">
    <source>
        <dbReference type="Proteomes" id="UP000186922"/>
    </source>
</evidence>
<reference evidence="2 3" key="1">
    <citation type="journal article" date="2016" name="Nat. Commun.">
        <title>Extremotolerant tardigrade genome and improved radiotolerance of human cultured cells by tardigrade-unique protein.</title>
        <authorList>
            <person name="Hashimoto T."/>
            <person name="Horikawa D.D."/>
            <person name="Saito Y."/>
            <person name="Kuwahara H."/>
            <person name="Kozuka-Hata H."/>
            <person name="Shin-I T."/>
            <person name="Minakuchi Y."/>
            <person name="Ohishi K."/>
            <person name="Motoyama A."/>
            <person name="Aizu T."/>
            <person name="Enomoto A."/>
            <person name="Kondo K."/>
            <person name="Tanaka S."/>
            <person name="Hara Y."/>
            <person name="Koshikawa S."/>
            <person name="Sagara H."/>
            <person name="Miura T."/>
            <person name="Yokobori S."/>
            <person name="Miyagawa K."/>
            <person name="Suzuki Y."/>
            <person name="Kubo T."/>
            <person name="Oyama M."/>
            <person name="Kohara Y."/>
            <person name="Fujiyama A."/>
            <person name="Arakawa K."/>
            <person name="Katayama T."/>
            <person name="Toyoda A."/>
            <person name="Kunieda T."/>
        </authorList>
    </citation>
    <scope>NUCLEOTIDE SEQUENCE [LARGE SCALE GENOMIC DNA]</scope>
    <source>
        <strain evidence="2 3">YOKOZUNA-1</strain>
    </source>
</reference>
<name>A0A1D1W7Q2_RAMVA</name>
<sequence>MTLRGKAMQVQLHRDIEEMIPARLMAKWDITLHCRLSAHSSSPKSWLNRMLGPGQLSPAVAQRTDAPCNIASDHAMDDSQILDGMDSKVQHQQELLQMLIDNMGLFTTPSHSPTKQLAIGGAAIRRKSYARHVMLALDETSDDNPSDMTPTKSASHLSM</sequence>
<comment type="caution">
    <text evidence="2">The sequence shown here is derived from an EMBL/GenBank/DDBJ whole genome shotgun (WGS) entry which is preliminary data.</text>
</comment>
<proteinExistence type="predicted"/>
<keyword evidence="3" id="KW-1185">Reference proteome</keyword>
<protein>
    <submittedName>
        <fullName evidence="2">Uncharacterized protein</fullName>
    </submittedName>
</protein>
<dbReference type="Proteomes" id="UP000186922">
    <property type="component" value="Unassembled WGS sequence"/>
</dbReference>
<feature type="region of interest" description="Disordered" evidence="1">
    <location>
        <begin position="138"/>
        <end position="159"/>
    </location>
</feature>
<evidence type="ECO:0000256" key="1">
    <source>
        <dbReference type="SAM" id="MobiDB-lite"/>
    </source>
</evidence>